<organism evidence="2 3">
    <name type="scientific">Pseudomonas eucalypticola</name>
    <dbReference type="NCBI Taxonomy" id="2599595"/>
    <lineage>
        <taxon>Bacteria</taxon>
        <taxon>Pseudomonadati</taxon>
        <taxon>Pseudomonadota</taxon>
        <taxon>Gammaproteobacteria</taxon>
        <taxon>Pseudomonadales</taxon>
        <taxon>Pseudomonadaceae</taxon>
        <taxon>Pseudomonas</taxon>
    </lineage>
</organism>
<dbReference type="InterPro" id="IPR052934">
    <property type="entry name" value="Methyl-DNA_Rec/Restrict_Enz"/>
</dbReference>
<dbReference type="EMBL" id="CP056030">
    <property type="protein sequence ID" value="QKZ06430.1"/>
    <property type="molecule type" value="Genomic_DNA"/>
</dbReference>
<evidence type="ECO:0000259" key="1">
    <source>
        <dbReference type="Pfam" id="PF07728"/>
    </source>
</evidence>
<protein>
    <submittedName>
        <fullName evidence="2">AAA family ATPase</fullName>
    </submittedName>
</protein>
<evidence type="ECO:0000313" key="3">
    <source>
        <dbReference type="Proteomes" id="UP000509568"/>
    </source>
</evidence>
<dbReference type="InterPro" id="IPR011704">
    <property type="entry name" value="ATPase_dyneun-rel_AAA"/>
</dbReference>
<keyword evidence="3" id="KW-1185">Reference proteome</keyword>
<dbReference type="AlphaFoldDB" id="A0A7D5HFQ5"/>
<dbReference type="Gene3D" id="3.40.50.300">
    <property type="entry name" value="P-loop containing nucleotide triphosphate hydrolases"/>
    <property type="match status" value="1"/>
</dbReference>
<dbReference type="GO" id="GO:0005524">
    <property type="term" value="F:ATP binding"/>
    <property type="evidence" value="ECO:0007669"/>
    <property type="project" value="InterPro"/>
</dbReference>
<name>A0A7D5HFQ5_9PSED</name>
<gene>
    <name evidence="2" type="ORF">HWQ56_22680</name>
</gene>
<dbReference type="RefSeq" id="WP_176571832.1">
    <property type="nucleotide sequence ID" value="NZ_CP056030.1"/>
</dbReference>
<dbReference type="Proteomes" id="UP000509568">
    <property type="component" value="Chromosome"/>
</dbReference>
<dbReference type="REBASE" id="405969">
    <property type="entry name" value="PaeNP1McrBCP"/>
</dbReference>
<dbReference type="Pfam" id="PF07728">
    <property type="entry name" value="AAA_5"/>
    <property type="match status" value="1"/>
</dbReference>
<dbReference type="GO" id="GO:0016887">
    <property type="term" value="F:ATP hydrolysis activity"/>
    <property type="evidence" value="ECO:0007669"/>
    <property type="project" value="InterPro"/>
</dbReference>
<accession>A0A7D5HFQ5</accession>
<feature type="domain" description="ATPase dynein-related AAA" evidence="1">
    <location>
        <begin position="213"/>
        <end position="291"/>
    </location>
</feature>
<reference evidence="2 3" key="1">
    <citation type="submission" date="2020-06" db="EMBL/GenBank/DDBJ databases">
        <title>Pseudomonas eucalypticola sp. nov., an endophyte of Eucalyptus dunnii leaves with biocontrol ability of eucalyptus leaf blight.</title>
        <authorList>
            <person name="Liu Y."/>
            <person name="Song Z."/>
            <person name="Zeng H."/>
            <person name="Lu M."/>
            <person name="Wang X."/>
            <person name="Lian X."/>
            <person name="Zhang Q."/>
        </authorList>
    </citation>
    <scope>NUCLEOTIDE SEQUENCE [LARGE SCALE GENOMIC DNA]</scope>
    <source>
        <strain evidence="2 3">NP-1</strain>
    </source>
</reference>
<sequence length="516" mass="58014">MASLNQIFFGPPGTGKTYATIEAALEILDPAYLKTHAQSREALKNRFDEFAAQGDVRFVTFHQSFSYEDFVEGLRADSDETGQLRYSVVPGVFKTLCLPPSGAYRSFKVGDTYGTGYKIIYVSKDVVTFEKPKGNHLQIGMEMLCFMAEAVLSKQVTVNDFRDQSWDKKLSNSTLDPFIVNGYKNVLPAMVEHMIGGESGGLFDHEHSPKTDTPKVLIIDEINRGNVSRIFGELITLIEPSKRAGADEALEVTLPYSKDRFSVPNNVYLIGTMNTADRSLASMDIALRRRFTFIEVPPNPELLEGVVVEGVAIDELLGVINARIAALLDRDHCLGHAYFMPLKKSPTLPTLAGIFQQQILPLLQEYFFEDWQRIQWVLNDQRKDFDYRFVVQPTQDINHLFGDAVVVAQSNDRWEINTPAFERIESYLGILDHTLKVAAPVQYGAQEVQWQDLTLRQLASGTIEIDRDGQPVKPVLPLLRELAQKHDVPTLWSSGAAYNTRHLGRKVIKLLSEQQG</sequence>
<dbReference type="SUPFAM" id="SSF52540">
    <property type="entry name" value="P-loop containing nucleoside triphosphate hydrolases"/>
    <property type="match status" value="1"/>
</dbReference>
<proteinExistence type="predicted"/>
<dbReference type="KEGG" id="pez:HWQ56_22680"/>
<dbReference type="PANTHER" id="PTHR37291">
    <property type="entry name" value="5-METHYLCYTOSINE-SPECIFIC RESTRICTION ENZYME B"/>
    <property type="match status" value="1"/>
</dbReference>
<dbReference type="InterPro" id="IPR027417">
    <property type="entry name" value="P-loop_NTPase"/>
</dbReference>
<evidence type="ECO:0000313" key="2">
    <source>
        <dbReference type="EMBL" id="QKZ06430.1"/>
    </source>
</evidence>
<dbReference type="PANTHER" id="PTHR37291:SF1">
    <property type="entry name" value="TYPE IV METHYL-DIRECTED RESTRICTION ENZYME ECOKMCRB SUBUNIT"/>
    <property type="match status" value="1"/>
</dbReference>